<proteinExistence type="predicted"/>
<organism evidence="1 2">
    <name type="scientific">Lasiodiplodia theobromae</name>
    <dbReference type="NCBI Taxonomy" id="45133"/>
    <lineage>
        <taxon>Eukaryota</taxon>
        <taxon>Fungi</taxon>
        <taxon>Dikarya</taxon>
        <taxon>Ascomycota</taxon>
        <taxon>Pezizomycotina</taxon>
        <taxon>Dothideomycetes</taxon>
        <taxon>Dothideomycetes incertae sedis</taxon>
        <taxon>Botryosphaeriales</taxon>
        <taxon>Botryosphaeriaceae</taxon>
        <taxon>Lasiodiplodia</taxon>
    </lineage>
</organism>
<protein>
    <submittedName>
        <fullName evidence="1">Arrestin-like protein</fullName>
    </submittedName>
</protein>
<dbReference type="InterPro" id="IPR014752">
    <property type="entry name" value="Arrestin-like_C"/>
</dbReference>
<comment type="caution">
    <text evidence="1">The sequence shown here is derived from an EMBL/GenBank/DDBJ whole genome shotgun (WGS) entry which is preliminary data.</text>
</comment>
<dbReference type="EMBL" id="MDYX01000037">
    <property type="protein sequence ID" value="KAF9630111.1"/>
    <property type="molecule type" value="Genomic_DNA"/>
</dbReference>
<evidence type="ECO:0000313" key="1">
    <source>
        <dbReference type="EMBL" id="KAF9630111.1"/>
    </source>
</evidence>
<accession>A0A8H7MBW6</accession>
<dbReference type="Gene3D" id="2.60.40.640">
    <property type="match status" value="1"/>
</dbReference>
<dbReference type="Proteomes" id="UP000627934">
    <property type="component" value="Unassembled WGS sequence"/>
</dbReference>
<evidence type="ECO:0000313" key="2">
    <source>
        <dbReference type="Proteomes" id="UP000627934"/>
    </source>
</evidence>
<reference evidence="1" key="2">
    <citation type="journal article" date="2018" name="DNA Res.">
        <title>Comparative genome and transcriptome analyses reveal adaptations to opportunistic infections in woody plant degrading pathogens of Botryosphaeriaceae.</title>
        <authorList>
            <person name="Yan J.Y."/>
            <person name="Zhao W.S."/>
            <person name="Chen Z."/>
            <person name="Xing Q.K."/>
            <person name="Zhang W."/>
            <person name="Chethana K.W.T."/>
            <person name="Xue M.F."/>
            <person name="Xu J.P."/>
            <person name="Phillips A.J.L."/>
            <person name="Wang Y."/>
            <person name="Liu J.H."/>
            <person name="Liu M."/>
            <person name="Zhou Y."/>
            <person name="Jayawardena R.S."/>
            <person name="Manawasinghe I.S."/>
            <person name="Huang J.B."/>
            <person name="Qiao G.H."/>
            <person name="Fu C.Y."/>
            <person name="Guo F.F."/>
            <person name="Dissanayake A.J."/>
            <person name="Peng Y.L."/>
            <person name="Hyde K.D."/>
            <person name="Li X.H."/>
        </authorList>
    </citation>
    <scope>NUCLEOTIDE SEQUENCE</scope>
    <source>
        <strain evidence="1">CSS-01s</strain>
    </source>
</reference>
<dbReference type="AlphaFoldDB" id="A0A8H7MBW6"/>
<sequence length="327" mass="37641">MFRIAADFGGILRSLTRLENKDIVFRRSHREGQKQILQGDVTFYTQSSIIIKSVKVILKAVRKVSWLTDSLQPQYVEQKECVLHQEQKLHVFVKNAGQASRAGPGLYIWPFAVTFSGDLPESVDWLPHDSYISYTLTAEVATGILWNTTSTTEHLRLIKSPSFLADDLDFAPEFRELIFPPDVTCQITLAQPYQPADGQLDLDFAFTHNQSNIINIENIAFELFQVVHLAVTKYGKPWSATKHERRIIFTAQRPNDTTAAFKSLDPEDDRKTIHFSVSLQLPLAPYTCVQSVEEENLKVRYKLRATFTFFQNSSLRFRRVVRRDWLQ</sequence>
<gene>
    <name evidence="1" type="ORF">BFW01_g292</name>
</gene>
<reference evidence="1" key="1">
    <citation type="submission" date="2016-08" db="EMBL/GenBank/DDBJ databases">
        <authorList>
            <person name="Yan J."/>
        </authorList>
    </citation>
    <scope>NUCLEOTIDE SEQUENCE</scope>
    <source>
        <strain evidence="1">CSS-01s</strain>
    </source>
</reference>
<name>A0A8H7MBW6_9PEZI</name>